<dbReference type="SUPFAM" id="SSF52540">
    <property type="entry name" value="P-loop containing nucleoside triphosphate hydrolases"/>
    <property type="match status" value="1"/>
</dbReference>
<feature type="chain" id="PRO_5030940508" description="Sulfotransferase domain-containing protein" evidence="1">
    <location>
        <begin position="27"/>
        <end position="429"/>
    </location>
</feature>
<evidence type="ECO:0000256" key="1">
    <source>
        <dbReference type="SAM" id="SignalP"/>
    </source>
</evidence>
<feature type="signal peptide" evidence="1">
    <location>
        <begin position="1"/>
        <end position="26"/>
    </location>
</feature>
<dbReference type="InterPro" id="IPR027417">
    <property type="entry name" value="P-loop_NTPase"/>
</dbReference>
<proteinExistence type="predicted"/>
<sequence length="429" mass="47518">MRVCTKQKLWLLVVVFPIAVLLLGHRQKPASSALERVHRSFLKGPPLKQCLPSLCDNGLRCGVCLIAINPDECPARENASFAPCMRSSLPEIGRLCTARACGTSTRLDNCGEKDLYRSTDCSARPEAEQPLRPAPVLVHSPRERSGTAMPAWYGHSSPRILGLDKCAAIQRLRSGLADVGIAGLFNTGTNLAYSLLRENCVGARGSGSTGTIYWQVAWGKHNPLAWRGSHLERWALQQMPGVNSSVDPLWARQVAVVLVKDPLTWMRSMCSAPYAASFIGMRRPACPSPVIRTSTSVSFAQDIPGRQHERVTYASLIHFWSQWYGAYTSTSFPVLMLRYEDLLFNSEATVARVCECLGGVARRGADFQQLQDAAKSHGLRSDRFTALSRYANSSWRTGAYTDGDLDFVAKTADKHLVQFFNYELQRTYI</sequence>
<dbReference type="Gene3D" id="3.40.50.300">
    <property type="entry name" value="P-loop containing nucleotide triphosphate hydrolases"/>
    <property type="match status" value="1"/>
</dbReference>
<name>A0A7S0J1U5_9EUKA</name>
<keyword evidence="1" id="KW-0732">Signal</keyword>
<gene>
    <name evidence="2" type="ORF">CLEP1334_LOCUS13727</name>
</gene>
<accession>A0A7S0J1U5</accession>
<evidence type="ECO:0008006" key="3">
    <source>
        <dbReference type="Google" id="ProtNLM"/>
    </source>
</evidence>
<protein>
    <recommendedName>
        <fullName evidence="3">Sulfotransferase domain-containing protein</fullName>
    </recommendedName>
</protein>
<dbReference type="EMBL" id="HBER01027250">
    <property type="protein sequence ID" value="CAD8538444.1"/>
    <property type="molecule type" value="Transcribed_RNA"/>
</dbReference>
<organism evidence="2">
    <name type="scientific">Calcidiscus leptoporus</name>
    <dbReference type="NCBI Taxonomy" id="127549"/>
    <lineage>
        <taxon>Eukaryota</taxon>
        <taxon>Haptista</taxon>
        <taxon>Haptophyta</taxon>
        <taxon>Prymnesiophyceae</taxon>
        <taxon>Coccolithales</taxon>
        <taxon>Calcidiscaceae</taxon>
        <taxon>Calcidiscus</taxon>
    </lineage>
</organism>
<reference evidence="2" key="1">
    <citation type="submission" date="2021-01" db="EMBL/GenBank/DDBJ databases">
        <authorList>
            <person name="Corre E."/>
            <person name="Pelletier E."/>
            <person name="Niang G."/>
            <person name="Scheremetjew M."/>
            <person name="Finn R."/>
            <person name="Kale V."/>
            <person name="Holt S."/>
            <person name="Cochrane G."/>
            <person name="Meng A."/>
            <person name="Brown T."/>
            <person name="Cohen L."/>
        </authorList>
    </citation>
    <scope>NUCLEOTIDE SEQUENCE</scope>
    <source>
        <strain evidence="2">RCC1130</strain>
    </source>
</reference>
<evidence type="ECO:0000313" key="2">
    <source>
        <dbReference type="EMBL" id="CAD8538444.1"/>
    </source>
</evidence>
<dbReference type="AlphaFoldDB" id="A0A7S0J1U5"/>